<keyword evidence="6" id="KW-0808">Transferase</keyword>
<evidence type="ECO:0000313" key="10">
    <source>
        <dbReference type="EMBL" id="TGZ75712.1"/>
    </source>
</evidence>
<dbReference type="GO" id="GO:0001784">
    <property type="term" value="F:phosphotyrosine residue binding"/>
    <property type="evidence" value="ECO:0007669"/>
    <property type="project" value="UniProtKB-UniRule"/>
</dbReference>
<dbReference type="OrthoDB" id="7237699at2759"/>
<feature type="domain" description="Cbl-PTB" evidence="9">
    <location>
        <begin position="35"/>
        <end position="342"/>
    </location>
</feature>
<accession>A0A4S2MGB9</accession>
<dbReference type="SUPFAM" id="SSF47473">
    <property type="entry name" value="EF-hand"/>
    <property type="match status" value="1"/>
</dbReference>
<evidence type="ECO:0000259" key="8">
    <source>
        <dbReference type="PROSITE" id="PS50089"/>
    </source>
</evidence>
<dbReference type="SUPFAM" id="SSF47668">
    <property type="entry name" value="N-terminal domain of cbl (N-cbl)"/>
    <property type="match status" value="1"/>
</dbReference>
<dbReference type="InterPro" id="IPR013083">
    <property type="entry name" value="Znf_RING/FYVE/PHD"/>
</dbReference>
<dbReference type="InterPro" id="IPR003153">
    <property type="entry name" value="Adaptor_Cbl_N_hlx"/>
</dbReference>
<dbReference type="GO" id="GO:0061630">
    <property type="term" value="F:ubiquitin protein ligase activity"/>
    <property type="evidence" value="ECO:0007669"/>
    <property type="project" value="UniProtKB-EC"/>
</dbReference>
<dbReference type="Gene3D" id="3.30.505.10">
    <property type="entry name" value="SH2 domain"/>
    <property type="match status" value="1"/>
</dbReference>
<dbReference type="EMBL" id="SJOL01000387">
    <property type="protein sequence ID" value="TGZ75712.1"/>
    <property type="molecule type" value="Genomic_DNA"/>
</dbReference>
<dbReference type="Pfam" id="PF02262">
    <property type="entry name" value="Cbl_N"/>
    <property type="match status" value="1"/>
</dbReference>
<dbReference type="UniPathway" id="UPA00143"/>
<name>A0A4S2MGB9_OPIFE</name>
<organism evidence="10 11">
    <name type="scientific">Opisthorchis felineus</name>
    <dbReference type="NCBI Taxonomy" id="147828"/>
    <lineage>
        <taxon>Eukaryota</taxon>
        <taxon>Metazoa</taxon>
        <taxon>Spiralia</taxon>
        <taxon>Lophotrochozoa</taxon>
        <taxon>Platyhelminthes</taxon>
        <taxon>Trematoda</taxon>
        <taxon>Digenea</taxon>
        <taxon>Opisthorchiida</taxon>
        <taxon>Opisthorchiata</taxon>
        <taxon>Opisthorchiidae</taxon>
        <taxon>Opisthorchis</taxon>
    </lineage>
</organism>
<dbReference type="SMART" id="SM00184">
    <property type="entry name" value="RING"/>
    <property type="match status" value="1"/>
</dbReference>
<dbReference type="InterPro" id="IPR024159">
    <property type="entry name" value="Cbl_PTB"/>
</dbReference>
<dbReference type="PANTHER" id="PTHR23007">
    <property type="entry name" value="CBL"/>
    <property type="match status" value="1"/>
</dbReference>
<comment type="pathway">
    <text evidence="6">Protein modification; protein ubiquitination.</text>
</comment>
<dbReference type="InterPro" id="IPR017907">
    <property type="entry name" value="Znf_RING_CS"/>
</dbReference>
<dbReference type="GO" id="GO:0023051">
    <property type="term" value="P:regulation of signaling"/>
    <property type="evidence" value="ECO:0007669"/>
    <property type="project" value="InterPro"/>
</dbReference>
<evidence type="ECO:0000259" key="9">
    <source>
        <dbReference type="PROSITE" id="PS51506"/>
    </source>
</evidence>
<comment type="function">
    <text evidence="6">E3 ubiquitin-protein ligase which accepts ubiquitin from specific E2 ubiquitin-conjugating enzymes, and transfers it to substrates, generally promoting their degradation by the proteasome.</text>
</comment>
<dbReference type="Pfam" id="PF02761">
    <property type="entry name" value="Cbl_N2"/>
    <property type="match status" value="1"/>
</dbReference>
<proteinExistence type="predicted"/>
<dbReference type="EC" id="2.3.2.27" evidence="6"/>
<dbReference type="GO" id="GO:0005509">
    <property type="term" value="F:calcium ion binding"/>
    <property type="evidence" value="ECO:0007669"/>
    <property type="project" value="UniProtKB-UniRule"/>
</dbReference>
<feature type="compositionally biased region" description="Basic and acidic residues" evidence="7">
    <location>
        <begin position="561"/>
        <end position="575"/>
    </location>
</feature>
<dbReference type="Gene3D" id="1.20.930.20">
    <property type="entry name" value="Adaptor protein Cbl, N-terminal domain"/>
    <property type="match status" value="1"/>
</dbReference>
<dbReference type="InterPro" id="IPR024162">
    <property type="entry name" value="Adaptor_Cbl"/>
</dbReference>
<keyword evidence="2 5" id="KW-0863">Zinc-finger</keyword>
<dbReference type="GO" id="GO:0005886">
    <property type="term" value="C:plasma membrane"/>
    <property type="evidence" value="ECO:0007669"/>
    <property type="project" value="TreeGrafter"/>
</dbReference>
<evidence type="ECO:0000256" key="5">
    <source>
        <dbReference type="PROSITE-ProRule" id="PRU00175"/>
    </source>
</evidence>
<dbReference type="Pfam" id="PF02762">
    <property type="entry name" value="Cbl_N3"/>
    <property type="match status" value="1"/>
</dbReference>
<evidence type="ECO:0000256" key="7">
    <source>
        <dbReference type="SAM" id="MobiDB-lite"/>
    </source>
</evidence>
<dbReference type="PROSITE" id="PS51506">
    <property type="entry name" value="CBL_PTB"/>
    <property type="match status" value="1"/>
</dbReference>
<protein>
    <recommendedName>
        <fullName evidence="6">E3 ubiquitin-protein ligase CBL</fullName>
        <ecNumber evidence="6">2.3.2.27</ecNumber>
    </recommendedName>
</protein>
<keyword evidence="1 6" id="KW-0479">Metal-binding</keyword>
<dbReference type="PROSITE" id="PS00518">
    <property type="entry name" value="ZF_RING_1"/>
    <property type="match status" value="1"/>
</dbReference>
<dbReference type="GO" id="GO:0008270">
    <property type="term" value="F:zinc ion binding"/>
    <property type="evidence" value="ECO:0007669"/>
    <property type="project" value="UniProtKB-KW"/>
</dbReference>
<evidence type="ECO:0000256" key="3">
    <source>
        <dbReference type="ARBA" id="ARBA00022833"/>
    </source>
</evidence>
<dbReference type="GO" id="GO:0017124">
    <property type="term" value="F:SH3 domain binding"/>
    <property type="evidence" value="ECO:0007669"/>
    <property type="project" value="TreeGrafter"/>
</dbReference>
<evidence type="ECO:0000256" key="4">
    <source>
        <dbReference type="ARBA" id="ARBA00022837"/>
    </source>
</evidence>
<evidence type="ECO:0000256" key="6">
    <source>
        <dbReference type="RuleBase" id="RU367001"/>
    </source>
</evidence>
<dbReference type="InterPro" id="IPR014741">
    <property type="entry name" value="Adaptor_Cbl_EF_hand-like"/>
</dbReference>
<keyword evidence="11" id="KW-1185">Reference proteome</keyword>
<comment type="caution">
    <text evidence="10">The sequence shown here is derived from an EMBL/GenBank/DDBJ whole genome shotgun (WGS) entry which is preliminary data.</text>
</comment>
<dbReference type="InterPro" id="IPR001841">
    <property type="entry name" value="Znf_RING"/>
</dbReference>
<dbReference type="PROSITE" id="PS50089">
    <property type="entry name" value="ZF_RING_2"/>
    <property type="match status" value="1"/>
</dbReference>
<dbReference type="GO" id="GO:0016567">
    <property type="term" value="P:protein ubiquitination"/>
    <property type="evidence" value="ECO:0007669"/>
    <property type="project" value="UniProtKB-UniPathway"/>
</dbReference>
<dbReference type="AlphaFoldDB" id="A0A4S2MGB9"/>
<feature type="region of interest" description="Disordered" evidence="7">
    <location>
        <begin position="561"/>
        <end position="587"/>
    </location>
</feature>
<dbReference type="GO" id="GO:0030971">
    <property type="term" value="F:receptor tyrosine kinase binding"/>
    <property type="evidence" value="ECO:0007669"/>
    <property type="project" value="TreeGrafter"/>
</dbReference>
<dbReference type="STRING" id="147828.A0A4S2MGB9"/>
<dbReference type="Pfam" id="PF13920">
    <property type="entry name" value="zf-C3HC4_3"/>
    <property type="match status" value="1"/>
</dbReference>
<evidence type="ECO:0000256" key="2">
    <source>
        <dbReference type="ARBA" id="ARBA00022771"/>
    </source>
</evidence>
<gene>
    <name evidence="10" type="ORF">CRM22_000215</name>
</gene>
<dbReference type="SUPFAM" id="SSF57850">
    <property type="entry name" value="RING/U-box"/>
    <property type="match status" value="1"/>
</dbReference>
<evidence type="ECO:0000313" key="11">
    <source>
        <dbReference type="Proteomes" id="UP000308267"/>
    </source>
</evidence>
<feature type="domain" description="RING-type" evidence="8">
    <location>
        <begin position="373"/>
        <end position="413"/>
    </location>
</feature>
<comment type="domain">
    <text evidence="6">The N-terminus is composed of the phosphotyrosine binding (PTB) domain, a short linker region and the RING-type zinc finger. The PTB domain, which is also called TKB (tyrosine kinase binding) domain, is composed of three different subdomains: a four-helix bundle (4H), a calcium-binding EF hand and a divergent SH2 domain.</text>
</comment>
<dbReference type="InterPro" id="IPR011992">
    <property type="entry name" value="EF-hand-dom_pair"/>
</dbReference>
<feature type="region of interest" description="Disordered" evidence="7">
    <location>
        <begin position="467"/>
        <end position="491"/>
    </location>
</feature>
<dbReference type="Gene3D" id="3.30.40.10">
    <property type="entry name" value="Zinc/RING finger domain, C3HC4 (zinc finger)"/>
    <property type="match status" value="1"/>
</dbReference>
<dbReference type="SUPFAM" id="SSF55550">
    <property type="entry name" value="SH2 domain"/>
    <property type="match status" value="1"/>
</dbReference>
<dbReference type="GO" id="GO:0007166">
    <property type="term" value="P:cell surface receptor signaling pathway"/>
    <property type="evidence" value="ECO:0007669"/>
    <property type="project" value="InterPro"/>
</dbReference>
<dbReference type="Proteomes" id="UP000308267">
    <property type="component" value="Unassembled WGS sequence"/>
</dbReference>
<dbReference type="PANTHER" id="PTHR23007:SF11">
    <property type="entry name" value="E3 UBIQUITIN-PROTEIN LIGASE CBL"/>
    <property type="match status" value="1"/>
</dbReference>
<comment type="catalytic activity">
    <reaction evidence="6">
        <text>S-ubiquitinyl-[E2 ubiquitin-conjugating enzyme]-L-cysteine + [acceptor protein]-L-lysine = [E2 ubiquitin-conjugating enzyme]-L-cysteine + N(6)-ubiquitinyl-[acceptor protein]-L-lysine.</text>
        <dbReference type="EC" id="2.3.2.27"/>
    </reaction>
</comment>
<keyword evidence="4 6" id="KW-0106">Calcium</keyword>
<dbReference type="Gene3D" id="1.10.238.10">
    <property type="entry name" value="EF-hand"/>
    <property type="match status" value="1"/>
</dbReference>
<dbReference type="InterPro" id="IPR036860">
    <property type="entry name" value="SH2_dom_sf"/>
</dbReference>
<dbReference type="InterPro" id="IPR014742">
    <property type="entry name" value="Adaptor_Cbl_SH2-like"/>
</dbReference>
<keyword evidence="6" id="KW-0833">Ubl conjugation pathway</keyword>
<dbReference type="GO" id="GO:0045121">
    <property type="term" value="C:membrane raft"/>
    <property type="evidence" value="ECO:0007669"/>
    <property type="project" value="TreeGrafter"/>
</dbReference>
<keyword evidence="3 6" id="KW-0862">Zinc</keyword>
<dbReference type="InterPro" id="IPR036537">
    <property type="entry name" value="Adaptor_Cbl_N_dom_sf"/>
</dbReference>
<sequence>MASGMTTNWKNCFPHMNRLPHPLSAFDYSAILDEEGDVLDLQKKTIGSCYKWLDRVVHLCLNPRLNLRASTPCLLDTIPDIYEKLQHIVSCYQDDYTTLSHIRYFRIFIHSVISKSKQTVRLFKESKESILIEQSTSRSQLVKLALVFSHLQRDLEALFPDNKFCNTYRITKPDAAKWWLDNFGSDSIIHWSAFESAFRRTFPLDLRDHIDALHSTIDLTCNNHVSIFEFDVFARLFQPWSNVLQSWRVLTILHPGYMAFMTYDEVKTVLEPFRKHPGPGSYVFRLSCTKLGQWAIGYVAEDLRIFQTLVRNKPFAQALLDGEREGFYRYPNGKKSPPNLLHDLIHSLPQVRLRVTREQYQVYCEIGSTFELCKICDENDKNVQLEPCGHLICRDCLSTFQSTGLNQTCPFCRLEVKSVQDVIVEPYKPSELSSPQAAADSCLSLVDVEEKSPEQPCQVPWASQSCGTLQESPRKPPPVPPRNATLSPGSDFVHPLSPVTGLSRGCCSKSCCELSECVPLQPCTSNSKKSAGQCELNYAQLDLFWSDSDCDSIPEYRTDTKRFSHSPKLNDKTAKNEPSPVLSLNPPTNGRCSYPINTVPYESSDNAAPDNPSLDPSPVTFEATVRYLMSLHQDMDKHNAQLLLCITQNQVHMADQIWRHFMPRSRK</sequence>
<reference evidence="10 11" key="1">
    <citation type="journal article" date="2019" name="BMC Genomics">
        <title>New insights from Opisthorchis felineus genome: update on genomics of the epidemiologically important liver flukes.</title>
        <authorList>
            <person name="Ershov N.I."/>
            <person name="Mordvinov V.A."/>
            <person name="Prokhortchouk E.B."/>
            <person name="Pakharukova M.Y."/>
            <person name="Gunbin K.V."/>
            <person name="Ustyantsev K."/>
            <person name="Genaev M.A."/>
            <person name="Blinov A.G."/>
            <person name="Mazur A."/>
            <person name="Boulygina E."/>
            <person name="Tsygankova S."/>
            <person name="Khrameeva E."/>
            <person name="Chekanov N."/>
            <person name="Fan G."/>
            <person name="Xiao A."/>
            <person name="Zhang H."/>
            <person name="Xu X."/>
            <person name="Yang H."/>
            <person name="Solovyev V."/>
            <person name="Lee S.M."/>
            <person name="Liu X."/>
            <person name="Afonnikov D.A."/>
            <person name="Skryabin K.G."/>
        </authorList>
    </citation>
    <scope>NUCLEOTIDE SEQUENCE [LARGE SCALE GENOMIC DNA]</scope>
    <source>
        <strain evidence="10">AK-0245</strain>
        <tissue evidence="10">Whole organism</tissue>
    </source>
</reference>
<evidence type="ECO:0000256" key="1">
    <source>
        <dbReference type="ARBA" id="ARBA00022723"/>
    </source>
</evidence>